<dbReference type="HOGENOM" id="CLU_2153999_0_0_9"/>
<gene>
    <name evidence="1" type="ORF">HMPREF1092_00821</name>
</gene>
<protein>
    <submittedName>
        <fullName evidence="1">Uncharacterized protein</fullName>
    </submittedName>
</protein>
<proteinExistence type="predicted"/>
<comment type="caution">
    <text evidence="1">The sequence shown here is derived from an EMBL/GenBank/DDBJ whole genome shotgun (WGS) entry which is preliminary data.</text>
</comment>
<dbReference type="eggNOG" id="ENOG5030GSD">
    <property type="taxonomic scope" value="Bacteria"/>
</dbReference>
<dbReference type="AlphaFoldDB" id="N9Y166"/>
<dbReference type="PATRIC" id="fig|999411.4.peg.796"/>
<reference evidence="1 2" key="1">
    <citation type="submission" date="2013-01" db="EMBL/GenBank/DDBJ databases">
        <title>The Genome Sequence of Clostridium colicanis 209318.</title>
        <authorList>
            <consortium name="The Broad Institute Genome Sequencing Platform"/>
            <person name="Earl A."/>
            <person name="Ward D."/>
            <person name="Feldgarden M."/>
            <person name="Gevers D."/>
            <person name="Courvalin P."/>
            <person name="Lambert T."/>
            <person name="Walker B."/>
            <person name="Young S.K."/>
            <person name="Zeng Q."/>
            <person name="Gargeya S."/>
            <person name="Fitzgerald M."/>
            <person name="Haas B."/>
            <person name="Abouelleil A."/>
            <person name="Alvarado L."/>
            <person name="Arachchi H.M."/>
            <person name="Berlin A.M."/>
            <person name="Chapman S.B."/>
            <person name="Dewar J."/>
            <person name="Goldberg J."/>
            <person name="Griggs A."/>
            <person name="Gujja S."/>
            <person name="Hansen M."/>
            <person name="Howarth C."/>
            <person name="Imamovic A."/>
            <person name="Larimer J."/>
            <person name="McCowan C."/>
            <person name="Murphy C."/>
            <person name="Neiman D."/>
            <person name="Pearson M."/>
            <person name="Priest M."/>
            <person name="Roberts A."/>
            <person name="Saif S."/>
            <person name="Shea T."/>
            <person name="Sisk P."/>
            <person name="Sykes S."/>
            <person name="Wortman J."/>
            <person name="Nusbaum C."/>
            <person name="Birren B."/>
        </authorList>
    </citation>
    <scope>NUCLEOTIDE SEQUENCE [LARGE SCALE GENOMIC DNA]</scope>
    <source>
        <strain evidence="1 2">209318</strain>
    </source>
</reference>
<evidence type="ECO:0000313" key="2">
    <source>
        <dbReference type="Proteomes" id="UP000013097"/>
    </source>
</evidence>
<accession>N9Y166</accession>
<dbReference type="Proteomes" id="UP000013097">
    <property type="component" value="Unassembled WGS sequence"/>
</dbReference>
<sequence>MKKKEIEEKYKLFLKIVVSVGSFDNYNSFFNIYSEYEDACRRILVLTPYKELEEVNEFDKNKKIDSPIEHEGNLWLKEYNILTNPEKIDLDSIDIEEKLICSFIEKCNNY</sequence>
<dbReference type="RefSeq" id="WP_002597323.1">
    <property type="nucleotide sequence ID" value="NZ_KB850956.1"/>
</dbReference>
<keyword evidence="2" id="KW-1185">Reference proteome</keyword>
<dbReference type="EMBL" id="AGYT01000008">
    <property type="protein sequence ID" value="ENZ01587.1"/>
    <property type="molecule type" value="Genomic_DNA"/>
</dbReference>
<evidence type="ECO:0000313" key="1">
    <source>
        <dbReference type="EMBL" id="ENZ01587.1"/>
    </source>
</evidence>
<name>N9Y166_9CLOT</name>
<organism evidence="1 2">
    <name type="scientific">Clostridium thermobutyricum</name>
    <dbReference type="NCBI Taxonomy" id="29372"/>
    <lineage>
        <taxon>Bacteria</taxon>
        <taxon>Bacillati</taxon>
        <taxon>Bacillota</taxon>
        <taxon>Clostridia</taxon>
        <taxon>Eubacteriales</taxon>
        <taxon>Clostridiaceae</taxon>
        <taxon>Clostridium</taxon>
    </lineage>
</organism>